<evidence type="ECO:0000256" key="1">
    <source>
        <dbReference type="SAM" id="MobiDB-lite"/>
    </source>
</evidence>
<sequence>MPQDRRVTHGSTAPSDRRFDRRTVLRGAALGAAAPLVPATAVAAAATGGTDVTASTASAGGSGRGRGAAAGSVSFRWLGTAGWRVDVGDRTVLFDPYLTRFPTGLFAGAFDPRTPLRSRPEAVDPHIGSPELVLVSHSHWDHLADVPHIARTTGARVVGTETTYHLLVALGVDAGQISVVKGGEVLDFGGIVVEVVPSLHSRNKKCAYFAPGTLNAPPATAPSTISDLPEGDTLAFQVTAGADGPSAFLMGASDFSERAVQGLRPDLAMVAVPAATATHRYVPRLLRALDHPAVTVPVHWDNFEVPLDGSPERDPAMDLDGFVTQVAQVSPTTRIVVPDYRTVYDADMRSTGSGSGRVGGLFR</sequence>
<feature type="region of interest" description="Disordered" evidence="1">
    <location>
        <begin position="47"/>
        <end position="66"/>
    </location>
</feature>
<evidence type="ECO:0000313" key="4">
    <source>
        <dbReference type="Proteomes" id="UP000316215"/>
    </source>
</evidence>
<proteinExistence type="predicted"/>
<dbReference type="KEGG" id="sast:CD934_15800"/>
<dbReference type="Gene3D" id="3.60.15.10">
    <property type="entry name" value="Ribonuclease Z/Hydroxyacylglutathione hydrolase-like"/>
    <property type="match status" value="1"/>
</dbReference>
<evidence type="ECO:0000259" key="2">
    <source>
        <dbReference type="SMART" id="SM00849"/>
    </source>
</evidence>
<dbReference type="PANTHER" id="PTHR43546">
    <property type="entry name" value="UPF0173 METAL-DEPENDENT HYDROLASE MJ1163-RELATED"/>
    <property type="match status" value="1"/>
</dbReference>
<dbReference type="EMBL" id="CP022310">
    <property type="protein sequence ID" value="QDI70000.1"/>
    <property type="molecule type" value="Genomic_DNA"/>
</dbReference>
<reference evidence="3 4" key="1">
    <citation type="submission" date="2017-07" db="EMBL/GenBank/DDBJ databases">
        <title>The Complete Genome of Streptomyces asterosporus-ZSY.</title>
        <authorList>
            <person name="Zhang S."/>
        </authorList>
    </citation>
    <scope>NUCLEOTIDE SEQUENCE [LARGE SCALE GENOMIC DNA]</scope>
    <source>
        <strain evidence="3 4">DSM 41452</strain>
    </source>
</reference>
<dbReference type="AlphaFoldDB" id="A0A514JRP0"/>
<gene>
    <name evidence="3" type="ORF">CD934_15800</name>
</gene>
<organism evidence="3 4">
    <name type="scientific">Streptomyces calvus</name>
    <dbReference type="NCBI Taxonomy" id="67282"/>
    <lineage>
        <taxon>Bacteria</taxon>
        <taxon>Bacillati</taxon>
        <taxon>Actinomycetota</taxon>
        <taxon>Actinomycetes</taxon>
        <taxon>Kitasatosporales</taxon>
        <taxon>Streptomycetaceae</taxon>
        <taxon>Streptomyces</taxon>
    </lineage>
</organism>
<keyword evidence="3" id="KW-0378">Hydrolase</keyword>
<dbReference type="Pfam" id="PF13483">
    <property type="entry name" value="Lactamase_B_3"/>
    <property type="match status" value="1"/>
</dbReference>
<dbReference type="SUPFAM" id="SSF56281">
    <property type="entry name" value="Metallo-hydrolase/oxidoreductase"/>
    <property type="match status" value="1"/>
</dbReference>
<dbReference type="InterPro" id="IPR050114">
    <property type="entry name" value="UPF0173_UPF0282_UlaG_hydrolase"/>
</dbReference>
<dbReference type="PANTHER" id="PTHR43546:SF3">
    <property type="entry name" value="UPF0173 METAL-DEPENDENT HYDROLASE MJ1163"/>
    <property type="match status" value="1"/>
</dbReference>
<name>A0A514JRP0_9ACTN</name>
<dbReference type="CDD" id="cd06262">
    <property type="entry name" value="metallo-hydrolase-like_MBL-fold"/>
    <property type="match status" value="1"/>
</dbReference>
<evidence type="ECO:0000313" key="3">
    <source>
        <dbReference type="EMBL" id="QDI70000.1"/>
    </source>
</evidence>
<dbReference type="SMART" id="SM00849">
    <property type="entry name" value="Lactamase_B"/>
    <property type="match status" value="1"/>
</dbReference>
<protein>
    <submittedName>
        <fullName evidence="3">MBL fold metallo-hydrolase</fullName>
    </submittedName>
</protein>
<feature type="compositionally biased region" description="Low complexity" evidence="1">
    <location>
        <begin position="47"/>
        <end position="59"/>
    </location>
</feature>
<dbReference type="InterPro" id="IPR001279">
    <property type="entry name" value="Metallo-B-lactamas"/>
</dbReference>
<dbReference type="InterPro" id="IPR036866">
    <property type="entry name" value="RibonucZ/Hydroxyglut_hydro"/>
</dbReference>
<dbReference type="GO" id="GO:0016787">
    <property type="term" value="F:hydrolase activity"/>
    <property type="evidence" value="ECO:0007669"/>
    <property type="project" value="UniProtKB-KW"/>
</dbReference>
<keyword evidence="4" id="KW-1185">Reference proteome</keyword>
<accession>A0A514JRP0</accession>
<dbReference type="InterPro" id="IPR006311">
    <property type="entry name" value="TAT_signal"/>
</dbReference>
<dbReference type="RefSeq" id="WP_142232346.1">
    <property type="nucleotide sequence ID" value="NZ_CP022310.1"/>
</dbReference>
<dbReference type="PROSITE" id="PS51318">
    <property type="entry name" value="TAT"/>
    <property type="match status" value="1"/>
</dbReference>
<feature type="domain" description="Metallo-beta-lactamase" evidence="2">
    <location>
        <begin position="79"/>
        <end position="299"/>
    </location>
</feature>
<dbReference type="Proteomes" id="UP000316215">
    <property type="component" value="Chromosome"/>
</dbReference>